<keyword evidence="2" id="KW-1185">Reference proteome</keyword>
<evidence type="ECO:0000313" key="1">
    <source>
        <dbReference type="EMBL" id="RXT54162.1"/>
    </source>
</evidence>
<dbReference type="AlphaFoldDB" id="A0A4Q1VPH9"/>
<sequence>MPLRASLELCLMKRVYKLTITEEVEETRTPSVSKGFLRRMLWPITRIAIAIAAYFHGGH</sequence>
<evidence type="ECO:0000313" key="2">
    <source>
        <dbReference type="Proteomes" id="UP000290819"/>
    </source>
</evidence>
<reference evidence="1 2" key="1">
    <citation type="submission" date="2017-03" db="EMBL/GenBank/DDBJ databases">
        <authorList>
            <person name="Safronova V.I."/>
            <person name="Sazanova A.L."/>
            <person name="Chirak E.R."/>
        </authorList>
    </citation>
    <scope>NUCLEOTIDE SEQUENCE [LARGE SCALE GENOMIC DNA]</scope>
    <source>
        <strain evidence="1 2">Opo-243</strain>
    </source>
</reference>
<proteinExistence type="predicted"/>
<gene>
    <name evidence="1" type="ORF">B5V03_01535</name>
</gene>
<dbReference type="Proteomes" id="UP000290819">
    <property type="component" value="Unassembled WGS sequence"/>
</dbReference>
<name>A0A4Q1VPH9_9BRAD</name>
<dbReference type="EMBL" id="MZXW01000004">
    <property type="protein sequence ID" value="RXT54162.1"/>
    <property type="molecule type" value="Genomic_DNA"/>
</dbReference>
<accession>A0A4Q1VPH9</accession>
<organism evidence="1 2">
    <name type="scientific">Bradyrhizobium betae</name>
    <dbReference type="NCBI Taxonomy" id="244734"/>
    <lineage>
        <taxon>Bacteria</taxon>
        <taxon>Pseudomonadati</taxon>
        <taxon>Pseudomonadota</taxon>
        <taxon>Alphaproteobacteria</taxon>
        <taxon>Hyphomicrobiales</taxon>
        <taxon>Nitrobacteraceae</taxon>
        <taxon>Bradyrhizobium</taxon>
    </lineage>
</organism>
<comment type="caution">
    <text evidence="1">The sequence shown here is derived from an EMBL/GenBank/DDBJ whole genome shotgun (WGS) entry which is preliminary data.</text>
</comment>
<protein>
    <submittedName>
        <fullName evidence="1">Uncharacterized protein</fullName>
    </submittedName>
</protein>